<dbReference type="AlphaFoldDB" id="A0A816H229"/>
<dbReference type="InterPro" id="IPR000172">
    <property type="entry name" value="GMC_OxRdtase_N"/>
</dbReference>
<evidence type="ECO:0000256" key="4">
    <source>
        <dbReference type="ARBA" id="ARBA00022827"/>
    </source>
</evidence>
<sequence length="654" mass="72359">MSTNRVLLGSLIVTLVIAIGACIWGAVMTSKFVYATRDNEPLCDNGKQEEFDFVVVGLGAGGSVIASRLSEIPQWTILAIDRGPNEVSTDVDPTSAISGYSFVSPHDPVATSLPLAAANKKIMYVPRFNGLGGTARLYGGINVRPSRTIMRRWPSNWTYDDLLPYYKKIEDHYCYYYDANSTGISNEDCNKYHGKNGPLQVNPTYIPEFANVSKLFEPLCGNSSLLWGGYNADINGANHIGCALFQRYFNRKGNRTDVQSDYFLGTSFQGYITADVIKRTNLRVRAATTVLKILFDTSAQGPAKARGVIIQNSTGIYTIYVRKEVIVAGGAFSTPHLLQVSGIGDPAILLSAQIPLVAANKYVGRNLRDHVAVPMVFQVKDKFSTYPNYPNTNKSSIVYKKSIPNGSKSWLIALNAGVRPNNITDLQIYFSDTNYHSPDSFGNSEPRQCRFGSNGYRESPAEITLRMILQDPTFLGTVTATSDNIYDKPLIDFKWDNITDYEYEVFNKTIVAIRNLVNTTQWGLLLGGEVFPGPDTPIKTFIDGHLETALHPISTCQMGLCSDTRLRVLNTTNVRVCDTSAFGGQVDGNPSATIFALAERLYDILRQDYGYNVQQKNMKTVIDDGERAVSDGETISPEMLQHLKDYSEYFSYAA</sequence>
<dbReference type="Pfam" id="PF05199">
    <property type="entry name" value="GMC_oxred_C"/>
    <property type="match status" value="1"/>
</dbReference>
<evidence type="ECO:0000313" key="7">
    <source>
        <dbReference type="EMBL" id="CAF1242861.1"/>
    </source>
</evidence>
<reference evidence="8" key="1">
    <citation type="submission" date="2021-02" db="EMBL/GenBank/DDBJ databases">
        <authorList>
            <person name="Nowell W R."/>
        </authorList>
    </citation>
    <scope>NUCLEOTIDE SEQUENCE</scope>
</reference>
<evidence type="ECO:0000313" key="9">
    <source>
        <dbReference type="EMBL" id="CAF2110139.1"/>
    </source>
</evidence>
<name>A0A816H229_9BILA</name>
<dbReference type="PROSITE" id="PS51257">
    <property type="entry name" value="PROKAR_LIPOPROTEIN"/>
    <property type="match status" value="1"/>
</dbReference>
<keyword evidence="4 5" id="KW-0274">FAD</keyword>
<dbReference type="EMBL" id="CAJNRF010009430">
    <property type="protein sequence ID" value="CAF2110139.1"/>
    <property type="molecule type" value="Genomic_DNA"/>
</dbReference>
<keyword evidence="3" id="KW-0285">Flavoprotein</keyword>
<dbReference type="Gene3D" id="3.50.50.60">
    <property type="entry name" value="FAD/NAD(P)-binding domain"/>
    <property type="match status" value="1"/>
</dbReference>
<comment type="cofactor">
    <cofactor evidence="1 5">
        <name>FAD</name>
        <dbReference type="ChEBI" id="CHEBI:57692"/>
    </cofactor>
</comment>
<dbReference type="SUPFAM" id="SSF54373">
    <property type="entry name" value="FAD-linked reductases, C-terminal domain"/>
    <property type="match status" value="1"/>
</dbReference>
<dbReference type="GO" id="GO:0016614">
    <property type="term" value="F:oxidoreductase activity, acting on CH-OH group of donors"/>
    <property type="evidence" value="ECO:0007669"/>
    <property type="project" value="InterPro"/>
</dbReference>
<dbReference type="EMBL" id="CAJOBH010000546">
    <property type="protein sequence ID" value="CAF3800330.1"/>
    <property type="molecule type" value="Genomic_DNA"/>
</dbReference>
<feature type="domain" description="Glucose-methanol-choline oxidoreductase N-terminal" evidence="6">
    <location>
        <begin position="330"/>
        <end position="344"/>
    </location>
</feature>
<evidence type="ECO:0000256" key="1">
    <source>
        <dbReference type="ARBA" id="ARBA00001974"/>
    </source>
</evidence>
<dbReference type="PIRSF" id="PIRSF000137">
    <property type="entry name" value="Alcohol_oxidase"/>
    <property type="match status" value="1"/>
</dbReference>
<dbReference type="Proteomes" id="UP000681967">
    <property type="component" value="Unassembled WGS sequence"/>
</dbReference>
<protein>
    <recommendedName>
        <fullName evidence="6">Glucose-methanol-choline oxidoreductase N-terminal domain-containing protein</fullName>
    </recommendedName>
</protein>
<organism evidence="8 13">
    <name type="scientific">Rotaria magnacalcarata</name>
    <dbReference type="NCBI Taxonomy" id="392030"/>
    <lineage>
        <taxon>Eukaryota</taxon>
        <taxon>Metazoa</taxon>
        <taxon>Spiralia</taxon>
        <taxon>Gnathifera</taxon>
        <taxon>Rotifera</taxon>
        <taxon>Eurotatoria</taxon>
        <taxon>Bdelloidea</taxon>
        <taxon>Philodinida</taxon>
        <taxon>Philodinidae</taxon>
        <taxon>Rotaria</taxon>
    </lineage>
</organism>
<dbReference type="OrthoDB" id="269227at2759"/>
<dbReference type="EMBL" id="CAJOBG010003451">
    <property type="protein sequence ID" value="CAF4063822.1"/>
    <property type="molecule type" value="Genomic_DNA"/>
</dbReference>
<comment type="similarity">
    <text evidence="2">Belongs to the GMC oxidoreductase family.</text>
</comment>
<proteinExistence type="inferred from homology"/>
<evidence type="ECO:0000313" key="12">
    <source>
        <dbReference type="EMBL" id="CAF4063822.1"/>
    </source>
</evidence>
<evidence type="ECO:0000313" key="11">
    <source>
        <dbReference type="EMBL" id="CAF3820433.1"/>
    </source>
</evidence>
<dbReference type="PANTHER" id="PTHR11552">
    <property type="entry name" value="GLUCOSE-METHANOL-CHOLINE GMC OXIDOREDUCTASE"/>
    <property type="match status" value="1"/>
</dbReference>
<evidence type="ECO:0000259" key="6">
    <source>
        <dbReference type="PROSITE" id="PS00624"/>
    </source>
</evidence>
<dbReference type="PROSITE" id="PS00624">
    <property type="entry name" value="GMC_OXRED_2"/>
    <property type="match status" value="1"/>
</dbReference>
<dbReference type="Proteomes" id="UP000663855">
    <property type="component" value="Unassembled WGS sequence"/>
</dbReference>
<evidence type="ECO:0000256" key="3">
    <source>
        <dbReference type="ARBA" id="ARBA00022630"/>
    </source>
</evidence>
<dbReference type="Proteomes" id="UP000663856">
    <property type="component" value="Unassembled WGS sequence"/>
</dbReference>
<dbReference type="Proteomes" id="UP000663866">
    <property type="component" value="Unassembled WGS sequence"/>
</dbReference>
<accession>A0A816H229</accession>
<dbReference type="EMBL" id="CAJNOV010006285">
    <property type="protein sequence ID" value="CAF1242861.1"/>
    <property type="molecule type" value="Genomic_DNA"/>
</dbReference>
<dbReference type="InterPro" id="IPR007867">
    <property type="entry name" value="GMC_OxRtase_C"/>
</dbReference>
<evidence type="ECO:0000256" key="5">
    <source>
        <dbReference type="PIRSR" id="PIRSR000137-2"/>
    </source>
</evidence>
<evidence type="ECO:0000313" key="14">
    <source>
        <dbReference type="Proteomes" id="UP000663866"/>
    </source>
</evidence>
<dbReference type="InterPro" id="IPR036188">
    <property type="entry name" value="FAD/NAD-bd_sf"/>
</dbReference>
<evidence type="ECO:0000313" key="10">
    <source>
        <dbReference type="EMBL" id="CAF3800330.1"/>
    </source>
</evidence>
<dbReference type="GO" id="GO:0050660">
    <property type="term" value="F:flavin adenine dinucleotide binding"/>
    <property type="evidence" value="ECO:0007669"/>
    <property type="project" value="InterPro"/>
</dbReference>
<dbReference type="Gene3D" id="3.30.560.10">
    <property type="entry name" value="Glucose Oxidase, domain 3"/>
    <property type="match status" value="1"/>
</dbReference>
<dbReference type="Proteomes" id="UP000663834">
    <property type="component" value="Unassembled WGS sequence"/>
</dbReference>
<dbReference type="Pfam" id="PF00732">
    <property type="entry name" value="GMC_oxred_N"/>
    <property type="match status" value="1"/>
</dbReference>
<dbReference type="InterPro" id="IPR012132">
    <property type="entry name" value="GMC_OxRdtase"/>
</dbReference>
<gene>
    <name evidence="10" type="ORF">BYL167_LOCUS2958</name>
    <name evidence="7" type="ORF">CJN711_LOCUS14087</name>
    <name evidence="11" type="ORF">GIL414_LOCUS2188</name>
    <name evidence="8" type="ORF">KQP761_LOCUS37001</name>
    <name evidence="12" type="ORF">OVN521_LOCUS18773</name>
    <name evidence="9" type="ORF">WKI299_LOCUS22115</name>
</gene>
<evidence type="ECO:0000313" key="13">
    <source>
        <dbReference type="Proteomes" id="UP000663834"/>
    </source>
</evidence>
<comment type="caution">
    <text evidence="8">The sequence shown here is derived from an EMBL/GenBank/DDBJ whole genome shotgun (WGS) entry which is preliminary data.</text>
</comment>
<dbReference type="SUPFAM" id="SSF51905">
    <property type="entry name" value="FAD/NAD(P)-binding domain"/>
    <property type="match status" value="1"/>
</dbReference>
<feature type="binding site" evidence="5">
    <location>
        <position position="290"/>
    </location>
    <ligand>
        <name>FAD</name>
        <dbReference type="ChEBI" id="CHEBI:57692"/>
    </ligand>
</feature>
<dbReference type="EMBL" id="CAJNOW010020971">
    <property type="protein sequence ID" value="CAF1682157.1"/>
    <property type="molecule type" value="Genomic_DNA"/>
</dbReference>
<dbReference type="PANTHER" id="PTHR11552:SF147">
    <property type="entry name" value="CHOLINE DEHYDROGENASE, MITOCHONDRIAL"/>
    <property type="match status" value="1"/>
</dbReference>
<evidence type="ECO:0000313" key="8">
    <source>
        <dbReference type="EMBL" id="CAF1682157.1"/>
    </source>
</evidence>
<dbReference type="Proteomes" id="UP000681720">
    <property type="component" value="Unassembled WGS sequence"/>
</dbReference>
<keyword evidence="14" id="KW-1185">Reference proteome</keyword>
<evidence type="ECO:0000256" key="2">
    <source>
        <dbReference type="ARBA" id="ARBA00010790"/>
    </source>
</evidence>
<dbReference type="EMBL" id="CAJOBJ010000403">
    <property type="protein sequence ID" value="CAF3820433.1"/>
    <property type="molecule type" value="Genomic_DNA"/>
</dbReference>
<feature type="binding site" evidence="5">
    <location>
        <position position="134"/>
    </location>
    <ligand>
        <name>FAD</name>
        <dbReference type="ChEBI" id="CHEBI:57692"/>
    </ligand>
</feature>